<reference evidence="2 3" key="1">
    <citation type="submission" date="2018-10" db="EMBL/GenBank/DDBJ databases">
        <title>Isolation, diversity and antifungal activity of actinobacteria from wheat.</title>
        <authorList>
            <person name="Han C."/>
        </authorList>
    </citation>
    <scope>NUCLEOTIDE SEQUENCE [LARGE SCALE GENOMIC DNA]</scope>
    <source>
        <strain evidence="2 3">NEAU-YY642</strain>
    </source>
</reference>
<protein>
    <submittedName>
        <fullName evidence="2">Uncharacterized protein</fullName>
    </submittedName>
</protein>
<feature type="compositionally biased region" description="Basic and acidic residues" evidence="1">
    <location>
        <begin position="65"/>
        <end position="85"/>
    </location>
</feature>
<name>A0A3M2LUR7_9ACTN</name>
<feature type="region of interest" description="Disordered" evidence="1">
    <location>
        <begin position="57"/>
        <end position="85"/>
    </location>
</feature>
<sequence length="85" mass="9745">MPADLADLIARRRAQGSRLLVWRDASHYDHRGERPCVLCGRPTPLRSHRREPAHKTCAEQWLTDHPGDDRFLSDPPARRSADDHA</sequence>
<evidence type="ECO:0000313" key="2">
    <source>
        <dbReference type="EMBL" id="RMI39755.1"/>
    </source>
</evidence>
<dbReference type="AlphaFoldDB" id="A0A3M2LUR7"/>
<accession>A0A3M2LUR7</accession>
<comment type="caution">
    <text evidence="2">The sequence shown here is derived from an EMBL/GenBank/DDBJ whole genome shotgun (WGS) entry which is preliminary data.</text>
</comment>
<dbReference type="EMBL" id="RFFJ01000068">
    <property type="protein sequence ID" value="RMI39755.1"/>
    <property type="molecule type" value="Genomic_DNA"/>
</dbReference>
<dbReference type="Proteomes" id="UP000278673">
    <property type="component" value="Unassembled WGS sequence"/>
</dbReference>
<evidence type="ECO:0000313" key="3">
    <source>
        <dbReference type="Proteomes" id="UP000278673"/>
    </source>
</evidence>
<dbReference type="RefSeq" id="WP_122184251.1">
    <property type="nucleotide sequence ID" value="NZ_RFFJ01000068.1"/>
</dbReference>
<proteinExistence type="predicted"/>
<keyword evidence="3" id="KW-1185">Reference proteome</keyword>
<organism evidence="2 3">
    <name type="scientific">Streptomyces triticirhizae</name>
    <dbReference type="NCBI Taxonomy" id="2483353"/>
    <lineage>
        <taxon>Bacteria</taxon>
        <taxon>Bacillati</taxon>
        <taxon>Actinomycetota</taxon>
        <taxon>Actinomycetes</taxon>
        <taxon>Kitasatosporales</taxon>
        <taxon>Streptomycetaceae</taxon>
        <taxon>Streptomyces</taxon>
    </lineage>
</organism>
<evidence type="ECO:0000256" key="1">
    <source>
        <dbReference type="SAM" id="MobiDB-lite"/>
    </source>
</evidence>
<gene>
    <name evidence="2" type="ORF">EBN88_14295</name>
</gene>